<evidence type="ECO:0000256" key="9">
    <source>
        <dbReference type="SAM" id="MobiDB-lite"/>
    </source>
</evidence>
<feature type="domain" description="RRM" evidence="10">
    <location>
        <begin position="273"/>
        <end position="349"/>
    </location>
</feature>
<dbReference type="CDD" id="cd12407">
    <property type="entry name" value="RRM_FOX1_like"/>
    <property type="match status" value="1"/>
</dbReference>
<name>A0A5K3FH59_MESCO</name>
<keyword evidence="6" id="KW-0508">mRNA splicing</keyword>
<organism evidence="11">
    <name type="scientific">Mesocestoides corti</name>
    <name type="common">Flatworm</name>
    <dbReference type="NCBI Taxonomy" id="53468"/>
    <lineage>
        <taxon>Eukaryota</taxon>
        <taxon>Metazoa</taxon>
        <taxon>Spiralia</taxon>
        <taxon>Lophotrochozoa</taxon>
        <taxon>Platyhelminthes</taxon>
        <taxon>Cestoda</taxon>
        <taxon>Eucestoda</taxon>
        <taxon>Cyclophyllidea</taxon>
        <taxon>Mesocestoididae</taxon>
        <taxon>Mesocestoides</taxon>
    </lineage>
</organism>
<comment type="subcellular location">
    <subcellularLocation>
        <location evidence="2">Cytoplasm</location>
    </subcellularLocation>
    <subcellularLocation>
        <location evidence="1">Nucleus</location>
    </subcellularLocation>
</comment>
<evidence type="ECO:0000256" key="7">
    <source>
        <dbReference type="ARBA" id="ARBA00023242"/>
    </source>
</evidence>
<evidence type="ECO:0000256" key="6">
    <source>
        <dbReference type="ARBA" id="ARBA00023187"/>
    </source>
</evidence>
<feature type="compositionally biased region" description="Basic and acidic residues" evidence="9">
    <location>
        <begin position="197"/>
        <end position="211"/>
    </location>
</feature>
<accession>A0A5K3FH59</accession>
<evidence type="ECO:0000256" key="3">
    <source>
        <dbReference type="ARBA" id="ARBA00022490"/>
    </source>
</evidence>
<evidence type="ECO:0000256" key="4">
    <source>
        <dbReference type="ARBA" id="ARBA00022664"/>
    </source>
</evidence>
<dbReference type="GO" id="GO:0005737">
    <property type="term" value="C:cytoplasm"/>
    <property type="evidence" value="ECO:0007669"/>
    <property type="project" value="UniProtKB-SubCell"/>
</dbReference>
<dbReference type="Pfam" id="PF00076">
    <property type="entry name" value="RRM_1"/>
    <property type="match status" value="1"/>
</dbReference>
<dbReference type="FunFam" id="3.30.70.330:FF:000375">
    <property type="entry name" value="RNA binding fox-1 homolog 1"/>
    <property type="match status" value="1"/>
</dbReference>
<dbReference type="InterPro" id="IPR012677">
    <property type="entry name" value="Nucleotide-bd_a/b_plait_sf"/>
</dbReference>
<dbReference type="GO" id="GO:0000381">
    <property type="term" value="P:regulation of alternative mRNA splicing, via spliceosome"/>
    <property type="evidence" value="ECO:0007669"/>
    <property type="project" value="InterPro"/>
</dbReference>
<evidence type="ECO:0000259" key="10">
    <source>
        <dbReference type="PROSITE" id="PS50102"/>
    </source>
</evidence>
<feature type="compositionally biased region" description="Low complexity" evidence="9">
    <location>
        <begin position="143"/>
        <end position="159"/>
    </location>
</feature>
<feature type="region of interest" description="Disordered" evidence="9">
    <location>
        <begin position="143"/>
        <end position="163"/>
    </location>
</feature>
<proteinExistence type="predicted"/>
<dbReference type="PANTHER" id="PTHR15597">
    <property type="entry name" value="ATAXIN 2-BINDING PROTEIN 1-RELATED"/>
    <property type="match status" value="1"/>
</dbReference>
<dbReference type="GO" id="GO:0003729">
    <property type="term" value="F:mRNA binding"/>
    <property type="evidence" value="ECO:0007669"/>
    <property type="project" value="TreeGrafter"/>
</dbReference>
<feature type="compositionally biased region" description="Low complexity" evidence="9">
    <location>
        <begin position="230"/>
        <end position="242"/>
    </location>
</feature>
<dbReference type="SMART" id="SM00360">
    <property type="entry name" value="RRM"/>
    <property type="match status" value="1"/>
</dbReference>
<reference evidence="11" key="1">
    <citation type="submission" date="2019-11" db="UniProtKB">
        <authorList>
            <consortium name="WormBaseParasite"/>
        </authorList>
    </citation>
    <scope>IDENTIFICATION</scope>
</reference>
<feature type="region of interest" description="Disordered" evidence="9">
    <location>
        <begin position="182"/>
        <end position="242"/>
    </location>
</feature>
<sequence length="674" mass="67114">MLQQPTAIMRPNHARPGGFCPGQSPMNPFAPPTSLLRQPFSATRPAAAMPPSGISGTKRLPCGLMDLFCLRGVPNQVGGTNYPSKNPLFFPSPTNPLDPSTAVSLPSQMSATGFTFPPTSGFAATPGKAGGCDAQSATADVPASTTASTAAPASDADASQQHTSASLLESMRMNGLLHGGAAGALSSVGEGGPGEAKTSKLSENDEAHTESTADDGAVQPSSVDDMLHHQQQQQQPVAGAAAAQAASLRAPATSEASAAAAASIAALASTAPKRLHVSNIPFRFREADLRQLLGPFGTILDVEIIFNERGSKGFGFVTFATPEEADKARENLNGTVVEGRKIEINNATARVMTKKKSEAPTLMKTATTLRGIRNALPPTVSNAAALAAALRGCSTLAGLGTTGLVAAAANPAAAVSPAANQALLAAAAAYNPTAALYLASAAAADPTTALLTNYVAALNGAAAAGTLSIPMQSPAAQPAAQLLAANLPWYGASPELELQHRLHQHQAQVQQQAQAQVAQQSAAALAAANLAAAGLAASGGAGGGSQAGVAASAANPFAAAMLRAFGGTTPVSQTAPPAVVSVTAASVSPATSTASSSSAAAAAANGGASNQAAMAALAAATNSAYLSDLNAVAAGVDPYLNRLAVSYAALGNVANASSPAIYRTNSSYQRFSPY</sequence>
<evidence type="ECO:0000313" key="11">
    <source>
        <dbReference type="WBParaSite" id="MCU_007800-RE"/>
    </source>
</evidence>
<dbReference type="SUPFAM" id="SSF54928">
    <property type="entry name" value="RNA-binding domain, RBD"/>
    <property type="match status" value="1"/>
</dbReference>
<evidence type="ECO:0000256" key="2">
    <source>
        <dbReference type="ARBA" id="ARBA00004496"/>
    </source>
</evidence>
<evidence type="ECO:0000256" key="8">
    <source>
        <dbReference type="PROSITE-ProRule" id="PRU00176"/>
    </source>
</evidence>
<dbReference type="InterPro" id="IPR000504">
    <property type="entry name" value="RRM_dom"/>
</dbReference>
<keyword evidence="5 8" id="KW-0694">RNA-binding</keyword>
<dbReference type="WBParaSite" id="MCU_007800-RE">
    <property type="protein sequence ID" value="MCU_007800-RE"/>
    <property type="gene ID" value="MCU_007800"/>
</dbReference>
<protein>
    <submittedName>
        <fullName evidence="11">RRM domain-containing protein</fullName>
    </submittedName>
</protein>
<dbReference type="GO" id="GO:0006397">
    <property type="term" value="P:mRNA processing"/>
    <property type="evidence" value="ECO:0007669"/>
    <property type="project" value="UniProtKB-KW"/>
</dbReference>
<dbReference type="InterPro" id="IPR034237">
    <property type="entry name" value="FOX1_RRM"/>
</dbReference>
<dbReference type="GO" id="GO:0008380">
    <property type="term" value="P:RNA splicing"/>
    <property type="evidence" value="ECO:0007669"/>
    <property type="project" value="UniProtKB-KW"/>
</dbReference>
<evidence type="ECO:0000256" key="5">
    <source>
        <dbReference type="ARBA" id="ARBA00022884"/>
    </source>
</evidence>
<dbReference type="InterPro" id="IPR035979">
    <property type="entry name" value="RBD_domain_sf"/>
</dbReference>
<dbReference type="GO" id="GO:0005634">
    <property type="term" value="C:nucleus"/>
    <property type="evidence" value="ECO:0007669"/>
    <property type="project" value="UniProtKB-SubCell"/>
</dbReference>
<keyword evidence="7" id="KW-0539">Nucleus</keyword>
<keyword evidence="4" id="KW-0507">mRNA processing</keyword>
<dbReference type="PANTHER" id="PTHR15597:SF22">
    <property type="entry name" value="RNA-BINDING FOX PROTEIN 1, ISOFORM H"/>
    <property type="match status" value="1"/>
</dbReference>
<dbReference type="Gene3D" id="3.30.70.330">
    <property type="match status" value="1"/>
</dbReference>
<dbReference type="AlphaFoldDB" id="A0A5K3FH59"/>
<dbReference type="InterPro" id="IPR047131">
    <property type="entry name" value="RBFOX1-like"/>
</dbReference>
<evidence type="ECO:0000256" key="1">
    <source>
        <dbReference type="ARBA" id="ARBA00004123"/>
    </source>
</evidence>
<dbReference type="GO" id="GO:0007399">
    <property type="term" value="P:nervous system development"/>
    <property type="evidence" value="ECO:0007669"/>
    <property type="project" value="InterPro"/>
</dbReference>
<keyword evidence="3" id="KW-0963">Cytoplasm</keyword>
<dbReference type="PROSITE" id="PS50102">
    <property type="entry name" value="RRM"/>
    <property type="match status" value="1"/>
</dbReference>